<protein>
    <submittedName>
        <fullName evidence="3">Hydantoinase B/oxoprolinase family protein</fullName>
    </submittedName>
</protein>
<dbReference type="Proteomes" id="UP000612893">
    <property type="component" value="Unassembled WGS sequence"/>
</dbReference>
<proteinExistence type="predicted"/>
<evidence type="ECO:0000313" key="3">
    <source>
        <dbReference type="EMBL" id="MBJ7596814.1"/>
    </source>
</evidence>
<evidence type="ECO:0000256" key="1">
    <source>
        <dbReference type="SAM" id="MobiDB-lite"/>
    </source>
</evidence>
<accession>A0A934JZ42</accession>
<keyword evidence="4" id="KW-1185">Reference proteome</keyword>
<feature type="domain" description="Hydantoinase B/oxoprolinase" evidence="2">
    <location>
        <begin position="16"/>
        <end position="530"/>
    </location>
</feature>
<dbReference type="InterPro" id="IPR045079">
    <property type="entry name" value="Oxoprolinase-like"/>
</dbReference>
<dbReference type="EMBL" id="JAEKNR010000024">
    <property type="protein sequence ID" value="MBJ7596814.1"/>
    <property type="molecule type" value="Genomic_DNA"/>
</dbReference>
<dbReference type="Pfam" id="PF02538">
    <property type="entry name" value="Hydantoinase_B"/>
    <property type="match status" value="1"/>
</dbReference>
<comment type="caution">
    <text evidence="3">The sequence shown here is derived from an EMBL/GenBank/DDBJ whole genome shotgun (WGS) entry which is preliminary data.</text>
</comment>
<name>A0A934JZ42_9BACT</name>
<gene>
    <name evidence="3" type="ORF">JF922_01825</name>
</gene>
<evidence type="ECO:0000313" key="4">
    <source>
        <dbReference type="Proteomes" id="UP000612893"/>
    </source>
</evidence>
<dbReference type="GO" id="GO:0017168">
    <property type="term" value="F:5-oxoprolinase (ATP-hydrolyzing) activity"/>
    <property type="evidence" value="ECO:0007669"/>
    <property type="project" value="TreeGrafter"/>
</dbReference>
<feature type="region of interest" description="Disordered" evidence="1">
    <location>
        <begin position="592"/>
        <end position="612"/>
    </location>
</feature>
<sequence>MRPLVATAKTRQADSPIVIDIIENALKSIRREMDAVIFRAAMSTVIREEHDSFPLVTDERGRMVAGQFGWQLEEFFEHYPKERMRPGDVVILNDPYLCGGAIQHTPDMLVLRPIFYRDQLVGFASQLGNLMDIGGSVPGSMPTDARSIFEEGIRFPPVKLYDGGQLVQAIVDILARNSRTPELTVADTLAMAAATRVAEQRVIELCERFGVETYQASLQKLLDRTHRAAELMIERFVPQEPLEFEDYVDDDGRGNGPFKIRMSMWREGGKAVIDFAGSSPQAEGPINLFMGESMFKMNMGIVLIMTLDPQILFNHGYHDLIEVRYPKASIVQPEFPAPVSNRSHTLARVFDVLQGLLARQNPELATGAACGSSPHLLYSGNDREGDYFFYFEINYGGIPGRPVGDGLDVHAWWPNFTAIPVEYAESYFPVRVERIRGREDSGGAGKHRGGNGLEKVYEFLEPGEVSVHDDRHRSRPWGIGGGQAAECSRKLLLRRDGSRQELAAKFDGLKVEPGDRLLYLTAGGGGWGDPLEREPEAVRLDVLRGFLSVEKAHAAYGVVLDGEGVDEAATTELRRNLRARRPARLPVFHFGPNAPDSQAAIDGSSVEERART</sequence>
<organism evidence="3 4">
    <name type="scientific">Candidatus Nephthysia bennettiae</name>
    <dbReference type="NCBI Taxonomy" id="3127016"/>
    <lineage>
        <taxon>Bacteria</taxon>
        <taxon>Bacillati</taxon>
        <taxon>Candidatus Dormiibacterota</taxon>
        <taxon>Candidatus Dormibacteria</taxon>
        <taxon>Candidatus Dormibacterales</taxon>
        <taxon>Candidatus Dormibacteraceae</taxon>
        <taxon>Candidatus Nephthysia</taxon>
    </lineage>
</organism>
<dbReference type="AlphaFoldDB" id="A0A934JZ42"/>
<dbReference type="GO" id="GO:0006749">
    <property type="term" value="P:glutathione metabolic process"/>
    <property type="evidence" value="ECO:0007669"/>
    <property type="project" value="TreeGrafter"/>
</dbReference>
<dbReference type="InterPro" id="IPR003692">
    <property type="entry name" value="Hydantoinase_B"/>
</dbReference>
<reference evidence="3" key="1">
    <citation type="submission" date="2020-10" db="EMBL/GenBank/DDBJ databases">
        <title>Ca. Dormibacterota MAGs.</title>
        <authorList>
            <person name="Montgomery K."/>
        </authorList>
    </citation>
    <scope>NUCLEOTIDE SEQUENCE [LARGE SCALE GENOMIC DNA]</scope>
    <source>
        <strain evidence="3">SC8812_S17_10</strain>
    </source>
</reference>
<dbReference type="PANTHER" id="PTHR11365:SF23">
    <property type="entry name" value="HYPOTHETICAL 5-OXOPROLINASE (EUROFUNG)-RELATED"/>
    <property type="match status" value="1"/>
</dbReference>
<dbReference type="GO" id="GO:0005829">
    <property type="term" value="C:cytosol"/>
    <property type="evidence" value="ECO:0007669"/>
    <property type="project" value="TreeGrafter"/>
</dbReference>
<evidence type="ECO:0000259" key="2">
    <source>
        <dbReference type="Pfam" id="PF02538"/>
    </source>
</evidence>
<dbReference type="PANTHER" id="PTHR11365">
    <property type="entry name" value="5-OXOPROLINASE RELATED"/>
    <property type="match status" value="1"/>
</dbReference>